<evidence type="ECO:0000313" key="3">
    <source>
        <dbReference type="Proteomes" id="UP000003688"/>
    </source>
</evidence>
<proteinExistence type="predicted"/>
<dbReference type="RefSeq" id="WP_007415785.1">
    <property type="nucleotide sequence ID" value="NZ_ABOX02000019.1"/>
</dbReference>
<keyword evidence="1" id="KW-0812">Transmembrane</keyword>
<name>B9XIZ2_PEDPL</name>
<dbReference type="Proteomes" id="UP000003688">
    <property type="component" value="Unassembled WGS sequence"/>
</dbReference>
<reference evidence="2 3" key="1">
    <citation type="journal article" date="2011" name="J. Bacteriol.">
        <title>Genome sequence of 'Pedosphaera parvula' Ellin514, an aerobic Verrucomicrobial isolate from pasture soil.</title>
        <authorList>
            <person name="Kant R."/>
            <person name="van Passel M.W."/>
            <person name="Sangwan P."/>
            <person name="Palva A."/>
            <person name="Lucas S."/>
            <person name="Copeland A."/>
            <person name="Lapidus A."/>
            <person name="Glavina Del Rio T."/>
            <person name="Dalin E."/>
            <person name="Tice H."/>
            <person name="Bruce D."/>
            <person name="Goodwin L."/>
            <person name="Pitluck S."/>
            <person name="Chertkov O."/>
            <person name="Larimer F.W."/>
            <person name="Land M.L."/>
            <person name="Hauser L."/>
            <person name="Brettin T.S."/>
            <person name="Detter J.C."/>
            <person name="Han S."/>
            <person name="de Vos W.M."/>
            <person name="Janssen P.H."/>
            <person name="Smidt H."/>
        </authorList>
    </citation>
    <scope>NUCLEOTIDE SEQUENCE [LARGE SCALE GENOMIC DNA]</scope>
    <source>
        <strain evidence="2 3">Ellin514</strain>
    </source>
</reference>
<sequence length="106" mass="12402">MKVNLGIWDKLTQAVIFLVMLAFLIGVGIWYMPLVNQNERLRKEILRLDTQLHQEEENSRKIKTSLESQRDPRTVERLARERLGYAKTGETVIRFEEPVQGNVAQH</sequence>
<evidence type="ECO:0000256" key="1">
    <source>
        <dbReference type="SAM" id="Phobius"/>
    </source>
</evidence>
<keyword evidence="1" id="KW-1133">Transmembrane helix</keyword>
<dbReference type="InterPro" id="IPR007060">
    <property type="entry name" value="FtsL/DivIC"/>
</dbReference>
<feature type="transmembrane region" description="Helical" evidence="1">
    <location>
        <begin position="12"/>
        <end position="32"/>
    </location>
</feature>
<dbReference type="Pfam" id="PF04977">
    <property type="entry name" value="DivIC"/>
    <property type="match status" value="1"/>
</dbReference>
<dbReference type="OrthoDB" id="196993at2"/>
<keyword evidence="3" id="KW-1185">Reference proteome</keyword>
<dbReference type="AlphaFoldDB" id="B9XIZ2"/>
<protein>
    <submittedName>
        <fullName evidence="2">Septum formation initiator</fullName>
    </submittedName>
</protein>
<keyword evidence="1" id="KW-0472">Membrane</keyword>
<dbReference type="EMBL" id="ABOX02000019">
    <property type="protein sequence ID" value="EEF60219.1"/>
    <property type="molecule type" value="Genomic_DNA"/>
</dbReference>
<organism evidence="2 3">
    <name type="scientific">Pedosphaera parvula (strain Ellin514)</name>
    <dbReference type="NCBI Taxonomy" id="320771"/>
    <lineage>
        <taxon>Bacteria</taxon>
        <taxon>Pseudomonadati</taxon>
        <taxon>Verrucomicrobiota</taxon>
        <taxon>Pedosphaerae</taxon>
        <taxon>Pedosphaerales</taxon>
        <taxon>Pedosphaeraceae</taxon>
        <taxon>Pedosphaera</taxon>
    </lineage>
</organism>
<accession>B9XIZ2</accession>
<evidence type="ECO:0000313" key="2">
    <source>
        <dbReference type="EMBL" id="EEF60219.1"/>
    </source>
</evidence>
<gene>
    <name evidence="2" type="ORF">Cflav_PD3278</name>
</gene>
<comment type="caution">
    <text evidence="2">The sequence shown here is derived from an EMBL/GenBank/DDBJ whole genome shotgun (WGS) entry which is preliminary data.</text>
</comment>